<feature type="chain" id="PRO_5021882652" description="Bacterial surface antigen (D15) domain-containing protein" evidence="2">
    <location>
        <begin position="24"/>
        <end position="468"/>
    </location>
</feature>
<name>A0A538U6W2_UNCEI</name>
<evidence type="ECO:0000256" key="2">
    <source>
        <dbReference type="SAM" id="SignalP"/>
    </source>
</evidence>
<feature type="signal peptide" evidence="2">
    <location>
        <begin position="1"/>
        <end position="23"/>
    </location>
</feature>
<dbReference type="PROSITE" id="PS51257">
    <property type="entry name" value="PROKAR_LIPOPROTEIN"/>
    <property type="match status" value="1"/>
</dbReference>
<dbReference type="AlphaFoldDB" id="A0A538U6W2"/>
<evidence type="ECO:0000313" key="3">
    <source>
        <dbReference type="EMBL" id="TMQ71429.1"/>
    </source>
</evidence>
<feature type="compositionally biased region" description="Pro residues" evidence="1">
    <location>
        <begin position="46"/>
        <end position="56"/>
    </location>
</feature>
<evidence type="ECO:0000256" key="1">
    <source>
        <dbReference type="SAM" id="MobiDB-lite"/>
    </source>
</evidence>
<accession>A0A538U6W2</accession>
<proteinExistence type="predicted"/>
<dbReference type="Proteomes" id="UP000319836">
    <property type="component" value="Unassembled WGS sequence"/>
</dbReference>
<organism evidence="3 4">
    <name type="scientific">Eiseniibacteriota bacterium</name>
    <dbReference type="NCBI Taxonomy" id="2212470"/>
    <lineage>
        <taxon>Bacteria</taxon>
        <taxon>Candidatus Eiseniibacteriota</taxon>
    </lineage>
</organism>
<feature type="region of interest" description="Disordered" evidence="1">
    <location>
        <begin position="30"/>
        <end position="56"/>
    </location>
</feature>
<gene>
    <name evidence="3" type="ORF">E6K80_05550</name>
</gene>
<protein>
    <recommendedName>
        <fullName evidence="5">Bacterial surface antigen (D15) domain-containing protein</fullName>
    </recommendedName>
</protein>
<evidence type="ECO:0008006" key="5">
    <source>
        <dbReference type="Google" id="ProtNLM"/>
    </source>
</evidence>
<reference evidence="3 4" key="1">
    <citation type="journal article" date="2019" name="Nat. Microbiol.">
        <title>Mediterranean grassland soil C-N compound turnover is dependent on rainfall and depth, and is mediated by genomically divergent microorganisms.</title>
        <authorList>
            <person name="Diamond S."/>
            <person name="Andeer P.F."/>
            <person name="Li Z."/>
            <person name="Crits-Christoph A."/>
            <person name="Burstein D."/>
            <person name="Anantharaman K."/>
            <person name="Lane K.R."/>
            <person name="Thomas B.C."/>
            <person name="Pan C."/>
            <person name="Northen T.R."/>
            <person name="Banfield J.F."/>
        </authorList>
    </citation>
    <scope>NUCLEOTIDE SEQUENCE [LARGE SCALE GENOMIC DNA]</scope>
    <source>
        <strain evidence="3">WS_10</strain>
    </source>
</reference>
<sequence>MSRPSLAPVNVCAFVLASFFACACSPPAARAEDAPDTSLARLTPTSSPPWNPPRPVPTEQPWELVARAPGRIASLPLVLFGQAMKAGLIFTEENDIVPKMVARVSFLLDYGIVAQPASLGDRTGWGGEIGINPPFFRSLIASASGSTRGYDRERVTIETRAGFLEYRADWRPSEPFFGIGVGARAEDASDFAMQAQRARLELRYPFRQPPTRTHEILEDPAASTETHAPPRHLFRVWAGPRDVILLNGREHAKGRLPLATRFPALAASELEERVEHFVYGAQASYDRRSGRPHWWKGWRAAASGERFDQPLRAFAFHSASTPSVAFTRWTYEGEAGVSFWRDPRTFRLSARVEDQSGVGGPGVFLLPDFATLGGHEGLSGFEPGRFRDADLALARLTYIFPIVRYLETDLHVESGTVTGDLHDARLQEAKTSYGVALRLRNAFAPLASFGMDWSREKARFRFALGGVE</sequence>
<keyword evidence="2" id="KW-0732">Signal</keyword>
<comment type="caution">
    <text evidence="3">The sequence shown here is derived from an EMBL/GenBank/DDBJ whole genome shotgun (WGS) entry which is preliminary data.</text>
</comment>
<evidence type="ECO:0000313" key="4">
    <source>
        <dbReference type="Proteomes" id="UP000319836"/>
    </source>
</evidence>
<dbReference type="EMBL" id="VBPA01000126">
    <property type="protein sequence ID" value="TMQ71429.1"/>
    <property type="molecule type" value="Genomic_DNA"/>
</dbReference>